<evidence type="ECO:0008006" key="4">
    <source>
        <dbReference type="Google" id="ProtNLM"/>
    </source>
</evidence>
<organism evidence="2 3">
    <name type="scientific">Loigolactobacillus bifermentans DSM 20003</name>
    <dbReference type="NCBI Taxonomy" id="1423726"/>
    <lineage>
        <taxon>Bacteria</taxon>
        <taxon>Bacillati</taxon>
        <taxon>Bacillota</taxon>
        <taxon>Bacilli</taxon>
        <taxon>Lactobacillales</taxon>
        <taxon>Lactobacillaceae</taxon>
        <taxon>Loigolactobacillus</taxon>
    </lineage>
</organism>
<keyword evidence="3" id="KW-1185">Reference proteome</keyword>
<accession>A0A0R1GF95</accession>
<dbReference type="Proteomes" id="UP000051461">
    <property type="component" value="Unassembled WGS sequence"/>
</dbReference>
<dbReference type="Gene3D" id="3.40.1620.10">
    <property type="entry name" value="YefM-like domain"/>
    <property type="match status" value="1"/>
</dbReference>
<comment type="similarity">
    <text evidence="1">Belongs to the phD/YefM antitoxin family.</text>
</comment>
<evidence type="ECO:0000313" key="3">
    <source>
        <dbReference type="Proteomes" id="UP000051461"/>
    </source>
</evidence>
<dbReference type="RefSeq" id="WP_155797785.1">
    <property type="nucleotide sequence ID" value="NZ_AZDA01000140.1"/>
</dbReference>
<proteinExistence type="inferred from homology"/>
<name>A0A0R1GF95_9LACO</name>
<dbReference type="PATRIC" id="fig|1423726.3.peg.2087"/>
<evidence type="ECO:0000313" key="2">
    <source>
        <dbReference type="EMBL" id="KRK32585.1"/>
    </source>
</evidence>
<dbReference type="InterPro" id="IPR036165">
    <property type="entry name" value="YefM-like_sf"/>
</dbReference>
<protein>
    <recommendedName>
        <fullName evidence="4">Antitoxin</fullName>
    </recommendedName>
</protein>
<dbReference type="OrthoDB" id="9985053at2"/>
<evidence type="ECO:0000256" key="1">
    <source>
        <dbReference type="ARBA" id="ARBA00009981"/>
    </source>
</evidence>
<gene>
    <name evidence="2" type="ORF">FC07_GL002012</name>
</gene>
<dbReference type="STRING" id="1423726.FC07_GL002012"/>
<reference evidence="2 3" key="1">
    <citation type="journal article" date="2015" name="Genome Announc.">
        <title>Expanding the biotechnology potential of lactobacilli through comparative genomics of 213 strains and associated genera.</title>
        <authorList>
            <person name="Sun Z."/>
            <person name="Harris H.M."/>
            <person name="McCann A."/>
            <person name="Guo C."/>
            <person name="Argimon S."/>
            <person name="Zhang W."/>
            <person name="Yang X."/>
            <person name="Jeffery I.B."/>
            <person name="Cooney J.C."/>
            <person name="Kagawa T.F."/>
            <person name="Liu W."/>
            <person name="Song Y."/>
            <person name="Salvetti E."/>
            <person name="Wrobel A."/>
            <person name="Rasinkangas P."/>
            <person name="Parkhill J."/>
            <person name="Rea M.C."/>
            <person name="O'Sullivan O."/>
            <person name="Ritari J."/>
            <person name="Douillard F.P."/>
            <person name="Paul Ross R."/>
            <person name="Yang R."/>
            <person name="Briner A.E."/>
            <person name="Felis G.E."/>
            <person name="de Vos W.M."/>
            <person name="Barrangou R."/>
            <person name="Klaenhammer T.R."/>
            <person name="Caufield P.W."/>
            <person name="Cui Y."/>
            <person name="Zhang H."/>
            <person name="O'Toole P.W."/>
        </authorList>
    </citation>
    <scope>NUCLEOTIDE SEQUENCE [LARGE SCALE GENOMIC DNA]</scope>
    <source>
        <strain evidence="2 3">DSM 20003</strain>
    </source>
</reference>
<sequence length="53" mass="6166">MEKTTVTHAKTHFNRYVRDVAAYNELLRIENQRTHEAVILVSERVWLELAAAA</sequence>
<dbReference type="SUPFAM" id="SSF143120">
    <property type="entry name" value="YefM-like"/>
    <property type="match status" value="1"/>
</dbReference>
<comment type="caution">
    <text evidence="2">The sequence shown here is derived from an EMBL/GenBank/DDBJ whole genome shotgun (WGS) entry which is preliminary data.</text>
</comment>
<dbReference type="EMBL" id="AZDA01000140">
    <property type="protein sequence ID" value="KRK32585.1"/>
    <property type="molecule type" value="Genomic_DNA"/>
</dbReference>
<dbReference type="AlphaFoldDB" id="A0A0R1GF95"/>